<sequence>MGKKNDLYIDYKRSYQKRGRRGGNKGFKSFLILVLAIMLGLLTYYMIRSQINLDKNPNKTGSEDNMPKSDDSEDANQIDQNENFGDTNEVTDTGDNQETSLEENQKITQIPNEANNKDEPKVEVSDEDETSPDPIVEVDKRIPVKVKGIYVTSTAARTDKREALIDIVNNTEINAMVIDVKDDHGKITYSMDSEKAREIGAVTNAISDMESLIRTLKEQNIYLIARIVCFKDPYLAEQRPDLAIRNKDGSLYRDNRGDLWVNPYKHEVWEYLVEVSSKAAAIGFDEIQFDYIRFSTGKGMNEVDFGEGSKEKTKEDIILEYTKYAYESLKPLGVFVSADVYGTIISSSIDAGLVGQNYVEMSRYLDYISPMIYPSHFGEGNYGIAYPDLEPLTIVRKVLTASKAKLDQIPEGEHRAVVRPWLQDFTASWLKKYKVYGGAEVREQIDGVYAAGYEEWILWNASCNYSVDGLIKE</sequence>
<protein>
    <submittedName>
        <fullName evidence="4">Putative glycoside hydrolase</fullName>
    </submittedName>
</protein>
<dbReference type="Gene3D" id="3.20.20.80">
    <property type="entry name" value="Glycosidases"/>
    <property type="match status" value="1"/>
</dbReference>
<evidence type="ECO:0000259" key="3">
    <source>
        <dbReference type="Pfam" id="PF13200"/>
    </source>
</evidence>
<gene>
    <name evidence="4" type="ORF">I5677_11895</name>
</gene>
<dbReference type="AlphaFoldDB" id="A0A8J7H571"/>
<feature type="domain" description="DUF4015" evidence="3">
    <location>
        <begin position="148"/>
        <end position="465"/>
    </location>
</feature>
<dbReference type="Proteomes" id="UP000623269">
    <property type="component" value="Unassembled WGS sequence"/>
</dbReference>
<reference evidence="4" key="1">
    <citation type="submission" date="2020-12" db="EMBL/GenBank/DDBJ databases">
        <title>M. sibirica DSM 26468T genome.</title>
        <authorList>
            <person name="Thieme N."/>
            <person name="Rettenmaier R."/>
            <person name="Zverlov V."/>
            <person name="Liebl W."/>
        </authorList>
    </citation>
    <scope>NUCLEOTIDE SEQUENCE</scope>
    <source>
        <strain evidence="4">DSM 26468</strain>
    </source>
</reference>
<keyword evidence="2" id="KW-1133">Transmembrane helix</keyword>
<comment type="caution">
    <text evidence="4">The sequence shown here is derived from an EMBL/GenBank/DDBJ whole genome shotgun (WGS) entry which is preliminary data.</text>
</comment>
<keyword evidence="4" id="KW-0378">Hydrolase</keyword>
<feature type="compositionally biased region" description="Polar residues" evidence="1">
    <location>
        <begin position="77"/>
        <end position="99"/>
    </location>
</feature>
<name>A0A8J7H571_9FIRM</name>
<dbReference type="InterPro" id="IPR025275">
    <property type="entry name" value="DUF4015"/>
</dbReference>
<proteinExistence type="predicted"/>
<accession>A0A8J7H571</accession>
<dbReference type="GO" id="GO:0016787">
    <property type="term" value="F:hydrolase activity"/>
    <property type="evidence" value="ECO:0007669"/>
    <property type="project" value="UniProtKB-KW"/>
</dbReference>
<evidence type="ECO:0000313" key="5">
    <source>
        <dbReference type="Proteomes" id="UP000623269"/>
    </source>
</evidence>
<dbReference type="SUPFAM" id="SSF51445">
    <property type="entry name" value="(Trans)glycosidases"/>
    <property type="match status" value="1"/>
</dbReference>
<keyword evidence="2" id="KW-0472">Membrane</keyword>
<dbReference type="Pfam" id="PF13200">
    <property type="entry name" value="DUF4015"/>
    <property type="match status" value="1"/>
</dbReference>
<feature type="transmembrane region" description="Helical" evidence="2">
    <location>
        <begin position="27"/>
        <end position="47"/>
    </location>
</feature>
<feature type="compositionally biased region" description="Basic and acidic residues" evidence="1">
    <location>
        <begin position="61"/>
        <end position="70"/>
    </location>
</feature>
<evidence type="ECO:0000313" key="4">
    <source>
        <dbReference type="EMBL" id="MBH1941594.1"/>
    </source>
</evidence>
<keyword evidence="2" id="KW-0812">Transmembrane</keyword>
<dbReference type="InterPro" id="IPR017853">
    <property type="entry name" value="GH"/>
</dbReference>
<dbReference type="EMBL" id="JAEAGR010000012">
    <property type="protein sequence ID" value="MBH1941594.1"/>
    <property type="molecule type" value="Genomic_DNA"/>
</dbReference>
<feature type="region of interest" description="Disordered" evidence="1">
    <location>
        <begin position="53"/>
        <end position="134"/>
    </location>
</feature>
<feature type="compositionally biased region" description="Basic and acidic residues" evidence="1">
    <location>
        <begin position="115"/>
        <end position="124"/>
    </location>
</feature>
<keyword evidence="5" id="KW-1185">Reference proteome</keyword>
<evidence type="ECO:0000256" key="1">
    <source>
        <dbReference type="SAM" id="MobiDB-lite"/>
    </source>
</evidence>
<organism evidence="4 5">
    <name type="scientific">Mobilitalea sibirica</name>
    <dbReference type="NCBI Taxonomy" id="1462919"/>
    <lineage>
        <taxon>Bacteria</taxon>
        <taxon>Bacillati</taxon>
        <taxon>Bacillota</taxon>
        <taxon>Clostridia</taxon>
        <taxon>Lachnospirales</taxon>
        <taxon>Lachnospiraceae</taxon>
        <taxon>Mobilitalea</taxon>
    </lineage>
</organism>
<dbReference type="RefSeq" id="WP_197661837.1">
    <property type="nucleotide sequence ID" value="NZ_JAEAGR010000012.1"/>
</dbReference>
<evidence type="ECO:0000256" key="2">
    <source>
        <dbReference type="SAM" id="Phobius"/>
    </source>
</evidence>